<evidence type="ECO:0000259" key="1">
    <source>
        <dbReference type="Pfam" id="PF26046"/>
    </source>
</evidence>
<evidence type="ECO:0000313" key="2">
    <source>
        <dbReference type="EMBL" id="MFC4357087.1"/>
    </source>
</evidence>
<accession>A0ABD5P8W5</accession>
<dbReference type="AlphaFoldDB" id="A0ABD5P8W5"/>
<keyword evidence="3" id="KW-1185">Reference proteome</keyword>
<dbReference type="InterPro" id="IPR058327">
    <property type="entry name" value="DUF8014"/>
</dbReference>
<dbReference type="RefSeq" id="WP_267622625.1">
    <property type="nucleotide sequence ID" value="NZ_JAODIW010000006.1"/>
</dbReference>
<feature type="domain" description="DUF8014" evidence="1">
    <location>
        <begin position="1"/>
        <end position="54"/>
    </location>
</feature>
<name>A0ABD5P8W5_9EURY</name>
<comment type="caution">
    <text evidence="2">The sequence shown here is derived from an EMBL/GenBank/DDBJ whole genome shotgun (WGS) entry which is preliminary data.</text>
</comment>
<proteinExistence type="predicted"/>
<reference evidence="2 3" key="1">
    <citation type="journal article" date="2019" name="Int. J. Syst. Evol. Microbiol.">
        <title>The Global Catalogue of Microorganisms (GCM) 10K type strain sequencing project: providing services to taxonomists for standard genome sequencing and annotation.</title>
        <authorList>
            <consortium name="The Broad Institute Genomics Platform"/>
            <consortium name="The Broad Institute Genome Sequencing Center for Infectious Disease"/>
            <person name="Wu L."/>
            <person name="Ma J."/>
        </authorList>
    </citation>
    <scope>NUCLEOTIDE SEQUENCE [LARGE SCALE GENOMIC DNA]</scope>
    <source>
        <strain evidence="2 3">CGMCC 1.12553</strain>
    </source>
</reference>
<gene>
    <name evidence="2" type="ORF">ACFO0N_03880</name>
</gene>
<dbReference type="Proteomes" id="UP001595921">
    <property type="component" value="Unassembled WGS sequence"/>
</dbReference>
<organism evidence="2 3">
    <name type="scientific">Halobium salinum</name>
    <dbReference type="NCBI Taxonomy" id="1364940"/>
    <lineage>
        <taxon>Archaea</taxon>
        <taxon>Methanobacteriati</taxon>
        <taxon>Methanobacteriota</taxon>
        <taxon>Stenosarchaea group</taxon>
        <taxon>Halobacteria</taxon>
        <taxon>Halobacteriales</taxon>
        <taxon>Haloferacaceae</taxon>
        <taxon>Halobium</taxon>
    </lineage>
</organism>
<dbReference type="EMBL" id="JBHSDS010000003">
    <property type="protein sequence ID" value="MFC4357087.1"/>
    <property type="molecule type" value="Genomic_DNA"/>
</dbReference>
<dbReference type="Pfam" id="PF26046">
    <property type="entry name" value="DUF8014"/>
    <property type="match status" value="1"/>
</dbReference>
<sequence length="54" mass="5976">MSECAEDGCPNEAAVRVYVPWEADRDVCTAHARSIVQQDGVVAEPLEGSEKNWR</sequence>
<evidence type="ECO:0000313" key="3">
    <source>
        <dbReference type="Proteomes" id="UP001595921"/>
    </source>
</evidence>
<protein>
    <recommendedName>
        <fullName evidence="1">DUF8014 domain-containing protein</fullName>
    </recommendedName>
</protein>